<organism evidence="1 2">
    <name type="scientific">Leptospira mayottensis 200901122</name>
    <dbReference type="NCBI Taxonomy" id="1193010"/>
    <lineage>
        <taxon>Bacteria</taxon>
        <taxon>Pseudomonadati</taxon>
        <taxon>Spirochaetota</taxon>
        <taxon>Spirochaetia</taxon>
        <taxon>Leptospirales</taxon>
        <taxon>Leptospiraceae</taxon>
        <taxon>Leptospira</taxon>
    </lineage>
</organism>
<comment type="caution">
    <text evidence="1">The sequence shown here is derived from an EMBL/GenBank/DDBJ whole genome shotgun (WGS) entry which is preliminary data.</text>
</comment>
<dbReference type="EMBL" id="AKWM02000041">
    <property type="protein sequence ID" value="EKR99923.1"/>
    <property type="molecule type" value="Genomic_DNA"/>
</dbReference>
<reference evidence="1 2" key="1">
    <citation type="journal article" date="2014" name="Int. J. Syst. Evol. Microbiol.">
        <title>Leptospira mayottensis sp. nov., a pathogenic species of the genus Leptospira isolated from humans.</title>
        <authorList>
            <person name="Bourhy P."/>
            <person name="Collet L."/>
            <person name="Brisse S."/>
            <person name="Picardeau M."/>
        </authorList>
    </citation>
    <scope>NUCLEOTIDE SEQUENCE [LARGE SCALE GENOMIC DNA]</scope>
    <source>
        <strain evidence="1 2">200901122</strain>
    </source>
</reference>
<gene>
    <name evidence="1" type="ORF">LEP1GSC125_3073</name>
</gene>
<dbReference type="Proteomes" id="UP000001343">
    <property type="component" value="Unassembled WGS sequence"/>
</dbReference>
<protein>
    <submittedName>
        <fullName evidence="1">Uncharacterized protein</fullName>
    </submittedName>
</protein>
<accession>A0AA87MP99</accession>
<evidence type="ECO:0000313" key="1">
    <source>
        <dbReference type="EMBL" id="EKR99923.1"/>
    </source>
</evidence>
<dbReference type="AlphaFoldDB" id="A0AA87MP99"/>
<name>A0AA87MP99_9LEPT</name>
<evidence type="ECO:0000313" key="2">
    <source>
        <dbReference type="Proteomes" id="UP000001343"/>
    </source>
</evidence>
<sequence length="46" mass="5558">METPKEILNSFSILPKEIFKSRDCMLVYQNENQFRKLEYSVEVFVN</sequence>
<proteinExistence type="predicted"/>